<evidence type="ECO:0000256" key="1">
    <source>
        <dbReference type="SAM" id="MobiDB-lite"/>
    </source>
</evidence>
<dbReference type="Pfam" id="PF10756">
    <property type="entry name" value="bPH_6"/>
    <property type="match status" value="1"/>
</dbReference>
<evidence type="ECO:0000256" key="2">
    <source>
        <dbReference type="SAM" id="Phobius"/>
    </source>
</evidence>
<dbReference type="RefSeq" id="WP_084754494.1">
    <property type="nucleotide sequence ID" value="NZ_CALGVN010000015.1"/>
</dbReference>
<dbReference type="STRING" id="1848.SAMN05443637_103353"/>
<organism evidence="4 5">
    <name type="scientific">Pseudonocardia thermophila</name>
    <dbReference type="NCBI Taxonomy" id="1848"/>
    <lineage>
        <taxon>Bacteria</taxon>
        <taxon>Bacillati</taxon>
        <taxon>Actinomycetota</taxon>
        <taxon>Actinomycetes</taxon>
        <taxon>Pseudonocardiales</taxon>
        <taxon>Pseudonocardiaceae</taxon>
        <taxon>Pseudonocardia</taxon>
    </lineage>
</organism>
<feature type="compositionally biased region" description="Basic and acidic residues" evidence="1">
    <location>
        <begin position="19"/>
        <end position="30"/>
    </location>
</feature>
<dbReference type="AlphaFoldDB" id="A0A1M6QJB8"/>
<keyword evidence="5" id="KW-1185">Reference proteome</keyword>
<keyword evidence="2" id="KW-0812">Transmembrane</keyword>
<keyword evidence="2" id="KW-1133">Transmembrane helix</keyword>
<name>A0A1M6QJB8_PSETH</name>
<evidence type="ECO:0000313" key="5">
    <source>
        <dbReference type="Proteomes" id="UP000184363"/>
    </source>
</evidence>
<evidence type="ECO:0000259" key="3">
    <source>
        <dbReference type="Pfam" id="PF10756"/>
    </source>
</evidence>
<sequence>MSTDEHGDEGADEGADLGARQDAERSGQDGEAAARELPRAVFRPSPLVVLVAFAFAFCATPFAFGAPLFWLIYLIPVGMIVWAVRVRTVVDPDALTVRHVIGRRTVPWSEITSLHLTKSTRVRAVLSGGDELALPAVHVRNLPAMAAASGGRLPDPSADG</sequence>
<dbReference type="InterPro" id="IPR019692">
    <property type="entry name" value="CFP-6_PH"/>
</dbReference>
<reference evidence="4 5" key="1">
    <citation type="submission" date="2016-11" db="EMBL/GenBank/DDBJ databases">
        <authorList>
            <person name="Jaros S."/>
            <person name="Januszkiewicz K."/>
            <person name="Wedrychowicz H."/>
        </authorList>
    </citation>
    <scope>NUCLEOTIDE SEQUENCE [LARGE SCALE GENOMIC DNA]</scope>
    <source>
        <strain evidence="4 5">DSM 43832</strain>
    </source>
</reference>
<dbReference type="EMBL" id="FRAP01000003">
    <property type="protein sequence ID" value="SHK20163.1"/>
    <property type="molecule type" value="Genomic_DNA"/>
</dbReference>
<proteinExistence type="predicted"/>
<protein>
    <submittedName>
        <fullName evidence="4">PH domain-containing protein</fullName>
    </submittedName>
</protein>
<feature type="region of interest" description="Disordered" evidence="1">
    <location>
        <begin position="1"/>
        <end position="30"/>
    </location>
</feature>
<evidence type="ECO:0000313" key="4">
    <source>
        <dbReference type="EMBL" id="SHK20163.1"/>
    </source>
</evidence>
<accession>A0A1M6QJB8</accession>
<feature type="transmembrane region" description="Helical" evidence="2">
    <location>
        <begin position="70"/>
        <end position="90"/>
    </location>
</feature>
<keyword evidence="2" id="KW-0472">Membrane</keyword>
<dbReference type="Proteomes" id="UP000184363">
    <property type="component" value="Unassembled WGS sequence"/>
</dbReference>
<feature type="domain" description="Low molecular weight protein antigen 6 PH" evidence="3">
    <location>
        <begin position="85"/>
        <end position="155"/>
    </location>
</feature>
<dbReference type="OrthoDB" id="5194605at2"/>
<gene>
    <name evidence="4" type="ORF">SAMN05443637_103353</name>
</gene>